<keyword evidence="4" id="KW-1185">Reference proteome</keyword>
<dbReference type="OrthoDB" id="9812829at2"/>
<evidence type="ECO:0000256" key="1">
    <source>
        <dbReference type="SAM" id="MobiDB-lite"/>
    </source>
</evidence>
<reference evidence="3 4" key="1">
    <citation type="submission" date="2016-10" db="EMBL/GenBank/DDBJ databases">
        <authorList>
            <person name="de Groot N.N."/>
        </authorList>
    </citation>
    <scope>NUCLEOTIDE SEQUENCE [LARGE SCALE GENOMIC DNA]</scope>
    <source>
        <strain evidence="3 4">DSM 2784</strain>
    </source>
</reference>
<gene>
    <name evidence="3" type="ORF">SAMN03080599_01422</name>
</gene>
<dbReference type="RefSeq" id="WP_092590199.1">
    <property type="nucleotide sequence ID" value="NZ_FMWL01000005.1"/>
</dbReference>
<dbReference type="Pfam" id="PF14262">
    <property type="entry name" value="Cthe_2159"/>
    <property type="match status" value="1"/>
</dbReference>
<dbReference type="AlphaFoldDB" id="A0A1G5RXC4"/>
<evidence type="ECO:0000256" key="2">
    <source>
        <dbReference type="SAM" id="SignalP"/>
    </source>
</evidence>
<dbReference type="STRING" id="1120920.SAMN03080599_01422"/>
<dbReference type="PROSITE" id="PS51257">
    <property type="entry name" value="PROKAR_LIPOPROTEIN"/>
    <property type="match status" value="1"/>
</dbReference>
<feature type="chain" id="PRO_5039230304" description="Carbohydrate-binding domain-containing protein" evidence="2">
    <location>
        <begin position="34"/>
        <end position="716"/>
    </location>
</feature>
<sequence length="716" mass="70751">MEPINKGHYSGKKLKKKAAALMMAAVLTVGLLAGCGQTQVETVTGAAVEGAVVTPAAEVLAESNGAAAVAAAQSFEFDASDFETTWDEAGAVKVAFNDGSISISGQDQVQGQVQGATAEGSVLRITKAGTYVLSGSLENGRVIVAVGSDEDVRLILNGVNISSVDAPAIEIEAADRTTITLVEGTTNILTMAASEAASAAIPAEDENVDANEADGVVYSKGDLTLNGNGVLMVNGTIKHGIVSKDDLRITGGGYVVKAAGDAIRGKDLIAVAGGNFEIEAGSDAFLSNNDEAEDRGYILVEDGTFKFKAAADGFQATSALVIEDGDFDLETGGGSVNGVQAASNAGAMGKGQWPGDGTRPARGLPPEAAVTEGGPSANSSASVAADEVSGGDWAAPNSDSAKALKSDGAVVISGGTFAVDSADDSIHSNGSILIQGGVFDLASGDDGIHADTVIVIQGGEVRITKSYEGVESASIEILGGELEIVSSDDGINTSGGADGSSVGGRPGQNAFDASDGSGFFMAGGVVVVYADGDGVDLNGSGEMTGGTLLVHGPTSSGNGALDYNGDFVQMGGLLIAAGSSGMVQGPVASSSTLSAQVFLTSQAAGTLVQVVGEDGAEVVAFRPAKAFSSIVVASPEFESGMTYKVYVGGNSAGEEVGGLVSGSAQSGGSAQSANGIAAGGTEVMSFELDGTVTQVVQEGASAGGMGGMGGGKRVGN</sequence>
<dbReference type="Proteomes" id="UP000199208">
    <property type="component" value="Unassembled WGS sequence"/>
</dbReference>
<keyword evidence="2" id="KW-0732">Signal</keyword>
<evidence type="ECO:0000313" key="4">
    <source>
        <dbReference type="Proteomes" id="UP000199208"/>
    </source>
</evidence>
<proteinExistence type="predicted"/>
<dbReference type="EMBL" id="FMWL01000005">
    <property type="protein sequence ID" value="SCZ78762.1"/>
    <property type="molecule type" value="Genomic_DNA"/>
</dbReference>
<organism evidence="3 4">
    <name type="scientific">Acidaminobacter hydrogenoformans DSM 2784</name>
    <dbReference type="NCBI Taxonomy" id="1120920"/>
    <lineage>
        <taxon>Bacteria</taxon>
        <taxon>Bacillati</taxon>
        <taxon>Bacillota</taxon>
        <taxon>Clostridia</taxon>
        <taxon>Peptostreptococcales</taxon>
        <taxon>Acidaminobacteraceae</taxon>
        <taxon>Acidaminobacter</taxon>
    </lineage>
</organism>
<name>A0A1G5RXC4_9FIRM</name>
<evidence type="ECO:0000313" key="3">
    <source>
        <dbReference type="EMBL" id="SCZ78762.1"/>
    </source>
</evidence>
<protein>
    <recommendedName>
        <fullName evidence="5">Carbohydrate-binding domain-containing protein</fullName>
    </recommendedName>
</protein>
<evidence type="ECO:0008006" key="5">
    <source>
        <dbReference type="Google" id="ProtNLM"/>
    </source>
</evidence>
<feature type="signal peptide" evidence="2">
    <location>
        <begin position="1"/>
        <end position="33"/>
    </location>
</feature>
<feature type="region of interest" description="Disordered" evidence="1">
    <location>
        <begin position="345"/>
        <end position="399"/>
    </location>
</feature>
<accession>A0A1G5RXC4</accession>
<dbReference type="InterPro" id="IPR025584">
    <property type="entry name" value="Cthe_2159"/>
</dbReference>